<accession>A0A8C8EF35</accession>
<dbReference type="Ensembl" id="ENSOSUT00000022422.1">
    <property type="protein sequence ID" value="ENSOSUP00000021754.1"/>
    <property type="gene ID" value="ENSOSUG00000015049.1"/>
</dbReference>
<dbReference type="Proteomes" id="UP000694552">
    <property type="component" value="Unplaced"/>
</dbReference>
<evidence type="ECO:0000313" key="2">
    <source>
        <dbReference type="Proteomes" id="UP000694552"/>
    </source>
</evidence>
<reference evidence="1" key="2">
    <citation type="submission" date="2025-09" db="UniProtKB">
        <authorList>
            <consortium name="Ensembl"/>
        </authorList>
    </citation>
    <scope>IDENTIFICATION</scope>
</reference>
<reference evidence="1" key="1">
    <citation type="submission" date="2025-08" db="UniProtKB">
        <authorList>
            <consortium name="Ensembl"/>
        </authorList>
    </citation>
    <scope>IDENTIFICATION</scope>
</reference>
<name>A0A8C8EF35_9STRI</name>
<proteinExistence type="predicted"/>
<protein>
    <submittedName>
        <fullName evidence="1">Uncharacterized protein</fullName>
    </submittedName>
</protein>
<sequence>PWKGLMQHSQCYGQQLLVVTDSCYCSRGKSIKIVAHILLSFGPQHVQQLQCSPTPHPLTMGLTQVRPGKHLPAGARS</sequence>
<evidence type="ECO:0000313" key="1">
    <source>
        <dbReference type="Ensembl" id="ENSOSUP00000021754.1"/>
    </source>
</evidence>
<organism evidence="1 2">
    <name type="scientific">Otus sunia</name>
    <name type="common">Oriental scops-owl</name>
    <dbReference type="NCBI Taxonomy" id="257818"/>
    <lineage>
        <taxon>Eukaryota</taxon>
        <taxon>Metazoa</taxon>
        <taxon>Chordata</taxon>
        <taxon>Craniata</taxon>
        <taxon>Vertebrata</taxon>
        <taxon>Euteleostomi</taxon>
        <taxon>Archelosauria</taxon>
        <taxon>Archosauria</taxon>
        <taxon>Dinosauria</taxon>
        <taxon>Saurischia</taxon>
        <taxon>Theropoda</taxon>
        <taxon>Coelurosauria</taxon>
        <taxon>Aves</taxon>
        <taxon>Neognathae</taxon>
        <taxon>Neoaves</taxon>
        <taxon>Telluraves</taxon>
        <taxon>Strigiformes</taxon>
        <taxon>Strigidae</taxon>
        <taxon>Otus</taxon>
    </lineage>
</organism>
<keyword evidence="2" id="KW-1185">Reference proteome</keyword>
<dbReference type="AlphaFoldDB" id="A0A8C8EF35"/>